<dbReference type="InterPro" id="IPR006957">
    <property type="entry name" value="EIN3"/>
</dbReference>
<dbReference type="FunFam" id="1.10.3180.10:FF:000001">
    <property type="entry name" value="Ethylene insensitive 3-like 1"/>
    <property type="match status" value="1"/>
</dbReference>
<evidence type="ECO:0000256" key="5">
    <source>
        <dbReference type="SAM" id="MobiDB-lite"/>
    </source>
</evidence>
<feature type="region of interest" description="Disordered" evidence="5">
    <location>
        <begin position="335"/>
        <end position="357"/>
    </location>
</feature>
<dbReference type="GO" id="GO:0009873">
    <property type="term" value="P:ethylene-activated signaling pathway"/>
    <property type="evidence" value="ECO:0007669"/>
    <property type="project" value="UniProtKB-KW"/>
</dbReference>
<dbReference type="PANTHER" id="PTHR33305:SF11">
    <property type="entry name" value="PROTEIN ETHYLENE INSENSITIVE 3"/>
    <property type="match status" value="1"/>
</dbReference>
<dbReference type="Gene3D" id="1.10.3180.10">
    <property type="entry name" value="DNA-binding domain of EIN3-like"/>
    <property type="match status" value="2"/>
</dbReference>
<comment type="similarity">
    <text evidence="2">Belongs to the EIN3 family.</text>
</comment>
<dbReference type="Pfam" id="PF04873">
    <property type="entry name" value="EIN3_DNA-bd"/>
    <property type="match status" value="1"/>
</dbReference>
<feature type="compositionally biased region" description="Polar residues" evidence="5">
    <location>
        <begin position="839"/>
        <end position="861"/>
    </location>
</feature>
<organism evidence="7 8">
    <name type="scientific">Glycine soja</name>
    <name type="common">Wild soybean</name>
    <dbReference type="NCBI Taxonomy" id="3848"/>
    <lineage>
        <taxon>Eukaryota</taxon>
        <taxon>Viridiplantae</taxon>
        <taxon>Streptophyta</taxon>
        <taxon>Embryophyta</taxon>
        <taxon>Tracheophyta</taxon>
        <taxon>Spermatophyta</taxon>
        <taxon>Magnoliopsida</taxon>
        <taxon>eudicotyledons</taxon>
        <taxon>Gunneridae</taxon>
        <taxon>Pentapetalae</taxon>
        <taxon>rosids</taxon>
        <taxon>fabids</taxon>
        <taxon>Fabales</taxon>
        <taxon>Fabaceae</taxon>
        <taxon>Papilionoideae</taxon>
        <taxon>50 kb inversion clade</taxon>
        <taxon>NPAAA clade</taxon>
        <taxon>indigoferoid/millettioid clade</taxon>
        <taxon>Phaseoleae</taxon>
        <taxon>Glycine</taxon>
        <taxon>Glycine subgen. Soja</taxon>
    </lineage>
</organism>
<gene>
    <name evidence="7" type="ORF">D0Y65_016339</name>
</gene>
<evidence type="ECO:0000256" key="3">
    <source>
        <dbReference type="ARBA" id="ARBA00022745"/>
    </source>
</evidence>
<feature type="compositionally biased region" description="Polar residues" evidence="5">
    <location>
        <begin position="377"/>
        <end position="387"/>
    </location>
</feature>
<dbReference type="AlphaFoldDB" id="A0A445KGI6"/>
<dbReference type="GO" id="GO:0005634">
    <property type="term" value="C:nucleus"/>
    <property type="evidence" value="ECO:0007669"/>
    <property type="project" value="UniProtKB-SubCell"/>
</dbReference>
<sequence length="877" mass="96452">MKEKSSLQAMDSMDDHNMTIDLLDTSMRTVEEESIEEEGMIEEEEDDDHNGEKQVLTIEELEKRMWRDQMLLRKLKDERKEKEQGQTVEMMKKKALTRAQDIVLKNMLKMMEVCDVRGFVYGIIPDKGKPVSGASDNLRGWWKERVKFDRNGPAAMLRYDEETGFDDLGNEFRGDPSSAYRLSDLPDTTLGSLLSCLMQHCDPPQRRYPLDKGVPPPWWPTGFEIWWPELGFAADPGPPPYRKPHDLKKVWKLCVLTAVIKHISPDITKIKNIVRLSRTLQDKLTAKETAIWSAVVKREETLARRLHPHLFPAKPIIRRPHHAIRGYDIEGSGARARNFLGGQSSHNPPPTSNVAAHSNNSMLLASGTARNFLGGLSSHNPQPTSNVGNGGARNFIGGQNYPPLNSNVDNGDGRSFLGGQNNPPPITSNFANGISNDNSMVTMNNGIVLPPDHGANKRKEVQGITIPHETYSCHSPQCPYNETSFGFSDMNVRNNHQLACIYNNGNNNHNNAVQVVGGDGGGSSSSQLGRGNPKNNVNVALGQSMHTSAPVVNQSQTQNLPIGQPMNISAPVVSQNQSLTIGQPMNISAPVVSQNQSLTIGQPMNISAPVVSQNQSLTTIGQPMNISGPVVSQNQSLTIGQPMSISAPVASQNQSLTIGQPPAVNNQNQTLNVISDNNNSGEIGSNGLMHNMNVVVPLGNQNQQQVQNVLQPQVVDSNNFFGGGRVSLDKNNNNLFGNNNMNINSVPPLLASQNMQQMQSVQPQVLDKNFFVGGRVSLDKNNNNLFDNNMNNFPPLGSQNMQQLQNVHEPQVMDKSTFFGERIGGGYKLNNADQVHGDFSTSTDPSSYDQWDATNNSQSDFMDSPLLTAPSQDFLWL</sequence>
<evidence type="ECO:0000259" key="6">
    <source>
        <dbReference type="Pfam" id="PF04873"/>
    </source>
</evidence>
<comment type="subcellular location">
    <subcellularLocation>
        <location evidence="1">Nucleus</location>
    </subcellularLocation>
</comment>
<dbReference type="EMBL" id="QZWG01000006">
    <property type="protein sequence ID" value="RZC09977.1"/>
    <property type="molecule type" value="Genomic_DNA"/>
</dbReference>
<name>A0A445KGI6_GLYSO</name>
<feature type="compositionally biased region" description="Polar residues" evidence="5">
    <location>
        <begin position="341"/>
        <end position="357"/>
    </location>
</feature>
<dbReference type="GO" id="GO:0003700">
    <property type="term" value="F:DNA-binding transcription factor activity"/>
    <property type="evidence" value="ECO:0007669"/>
    <property type="project" value="InterPro"/>
</dbReference>
<evidence type="ECO:0000256" key="2">
    <source>
        <dbReference type="ARBA" id="ARBA00009416"/>
    </source>
</evidence>
<reference evidence="7 8" key="1">
    <citation type="submission" date="2018-09" db="EMBL/GenBank/DDBJ databases">
        <title>A high-quality reference genome of wild soybean provides a powerful tool to mine soybean genomes.</title>
        <authorList>
            <person name="Xie M."/>
            <person name="Chung C.Y.L."/>
            <person name="Li M.-W."/>
            <person name="Wong F.-L."/>
            <person name="Chan T.-F."/>
            <person name="Lam H.-M."/>
        </authorList>
    </citation>
    <scope>NUCLEOTIDE SEQUENCE [LARGE SCALE GENOMIC DNA]</scope>
    <source>
        <strain evidence="8">cv. W05</strain>
        <tissue evidence="7">Hypocotyl of etiolated seedlings</tissue>
    </source>
</reference>
<feature type="domain" description="Ethylene insensitive 3-like DNA-binding" evidence="6">
    <location>
        <begin position="59"/>
        <end position="300"/>
    </location>
</feature>
<protein>
    <submittedName>
        <fullName evidence="7">ETHYLENE INSENSITIVE 3-like 1 protein</fullName>
    </submittedName>
</protein>
<comment type="caution">
    <text evidence="7">The sequence shown here is derived from an EMBL/GenBank/DDBJ whole genome shotgun (WGS) entry which is preliminary data.</text>
</comment>
<proteinExistence type="inferred from homology"/>
<feature type="region of interest" description="Disordered" evidence="5">
    <location>
        <begin position="375"/>
        <end position="399"/>
    </location>
</feature>
<feature type="region of interest" description="Disordered" evidence="5">
    <location>
        <begin position="830"/>
        <end position="864"/>
    </location>
</feature>
<evidence type="ECO:0000313" key="7">
    <source>
        <dbReference type="EMBL" id="RZC09977.1"/>
    </source>
</evidence>
<keyword evidence="3" id="KW-0936">Ethylene signaling pathway</keyword>
<dbReference type="InterPro" id="IPR047091">
    <property type="entry name" value="EIN3-like_DNA-bd"/>
</dbReference>
<dbReference type="GO" id="GO:0003677">
    <property type="term" value="F:DNA binding"/>
    <property type="evidence" value="ECO:0007669"/>
    <property type="project" value="TreeGrafter"/>
</dbReference>
<dbReference type="PANTHER" id="PTHR33305">
    <property type="entry name" value="ETHYLENE INSENSITIVE 3-LIKE 2 PROTEIN"/>
    <property type="match status" value="1"/>
</dbReference>
<feature type="region of interest" description="Disordered" evidence="5">
    <location>
        <begin position="31"/>
        <end position="52"/>
    </location>
</feature>
<feature type="compositionally biased region" description="Acidic residues" evidence="5">
    <location>
        <begin position="32"/>
        <end position="49"/>
    </location>
</feature>
<accession>A0A445KGI6</accession>
<dbReference type="InterPro" id="IPR023278">
    <property type="entry name" value="Ethylene_insens-like_DNA-bd"/>
</dbReference>
<evidence type="ECO:0000313" key="8">
    <source>
        <dbReference type="Proteomes" id="UP000289340"/>
    </source>
</evidence>
<dbReference type="Proteomes" id="UP000289340">
    <property type="component" value="Chromosome 6"/>
</dbReference>
<dbReference type="SUPFAM" id="SSF116768">
    <property type="entry name" value="DNA-binding domain of EIN3-like"/>
    <property type="match status" value="1"/>
</dbReference>
<keyword evidence="4" id="KW-0539">Nucleus</keyword>
<evidence type="ECO:0000256" key="4">
    <source>
        <dbReference type="ARBA" id="ARBA00023242"/>
    </source>
</evidence>
<feature type="region of interest" description="Disordered" evidence="5">
    <location>
        <begin position="517"/>
        <end position="538"/>
    </location>
</feature>
<keyword evidence="8" id="KW-1185">Reference proteome</keyword>
<evidence type="ECO:0000256" key="1">
    <source>
        <dbReference type="ARBA" id="ARBA00004123"/>
    </source>
</evidence>